<dbReference type="KEGG" id="rak:A1C_06760"/>
<evidence type="ECO:0000256" key="2">
    <source>
        <dbReference type="ARBA" id="ARBA00022747"/>
    </source>
</evidence>
<dbReference type="HOGENOM" id="CLU_2318319_0_0_5"/>
<dbReference type="GO" id="GO:0009307">
    <property type="term" value="P:DNA restriction-modification system"/>
    <property type="evidence" value="ECO:0007669"/>
    <property type="project" value="UniProtKB-KW"/>
</dbReference>
<keyword evidence="2" id="KW-0680">Restriction system</keyword>
<dbReference type="GO" id="GO:0008168">
    <property type="term" value="F:methyltransferase activity"/>
    <property type="evidence" value="ECO:0007669"/>
    <property type="project" value="UniProtKB-KW"/>
</dbReference>
<dbReference type="Proteomes" id="UP000006830">
    <property type="component" value="Chromosome"/>
</dbReference>
<comment type="similarity">
    <text evidence="1">Belongs to the N(4)/N(6)-methyltransferase family.</text>
</comment>
<dbReference type="RefSeq" id="WP_012150204.1">
    <property type="nucleotide sequence ID" value="NC_009881.1"/>
</dbReference>
<reference evidence="3" key="1">
    <citation type="submission" date="2007-09" db="EMBL/GenBank/DDBJ databases">
        <title>Complete Genome Sequence of Rickettsia akari.</title>
        <authorList>
            <person name="Madan A."/>
            <person name="Fahey J."/>
            <person name="Helton E."/>
            <person name="Ketteman M."/>
            <person name="Madan A."/>
            <person name="Rodrigues S."/>
            <person name="Sanchez A."/>
            <person name="Whiting M."/>
            <person name="Dasch G."/>
            <person name="Eremeeva M."/>
        </authorList>
    </citation>
    <scope>NUCLEOTIDE SEQUENCE</scope>
    <source>
        <strain evidence="3">Hartford</strain>
    </source>
</reference>
<dbReference type="EMBL" id="CP000847">
    <property type="protein sequence ID" value="ABV75575.1"/>
    <property type="molecule type" value="Genomic_DNA"/>
</dbReference>
<keyword evidence="3" id="KW-0489">Methyltransferase</keyword>
<keyword evidence="3" id="KW-0808">Transferase</keyword>
<protein>
    <submittedName>
        <fullName evidence="3">Type I restriction-modification system methyltransferase subunit</fullName>
    </submittedName>
</protein>
<dbReference type="AlphaFoldDB" id="A8GQA0"/>
<dbReference type="InterPro" id="IPR038333">
    <property type="entry name" value="T1MK-like_N_sf"/>
</dbReference>
<accession>A8GQA0</accession>
<proteinExistence type="inferred from homology"/>
<organism evidence="3 4">
    <name type="scientific">Rickettsia akari (strain Hartford)</name>
    <dbReference type="NCBI Taxonomy" id="293614"/>
    <lineage>
        <taxon>Bacteria</taxon>
        <taxon>Pseudomonadati</taxon>
        <taxon>Pseudomonadota</taxon>
        <taxon>Alphaproteobacteria</taxon>
        <taxon>Rickettsiales</taxon>
        <taxon>Rickettsiaceae</taxon>
        <taxon>Rickettsieae</taxon>
        <taxon>Rickettsia</taxon>
        <taxon>spotted fever group</taxon>
    </lineage>
</organism>
<gene>
    <name evidence="3" type="ordered locus">A1C_06760</name>
</gene>
<evidence type="ECO:0000313" key="3">
    <source>
        <dbReference type="EMBL" id="ABV75575.1"/>
    </source>
</evidence>
<sequence>MELLREKELLVFLEANSNEVWNIQKAVKVSREELISIFKNLNNLLRSEGLRAGIERFSEFANILFLKLLSENNKKSWWNNIKAQSNDNIIGYINSYVIE</sequence>
<evidence type="ECO:0000256" key="1">
    <source>
        <dbReference type="ARBA" id="ARBA00006594"/>
    </source>
</evidence>
<evidence type="ECO:0000313" key="4">
    <source>
        <dbReference type="Proteomes" id="UP000006830"/>
    </source>
</evidence>
<name>A8GQA0_RICAH</name>
<keyword evidence="4" id="KW-1185">Reference proteome</keyword>
<dbReference type="Gene3D" id="1.20.1260.30">
    <property type="match status" value="1"/>
</dbReference>
<dbReference type="GO" id="GO:0032259">
    <property type="term" value="P:methylation"/>
    <property type="evidence" value="ECO:0007669"/>
    <property type="project" value="UniProtKB-KW"/>
</dbReference>
<dbReference type="STRING" id="293614.A1C_06760"/>